<sequence length="75" mass="8723">MSSNKPDKNPNKWLVLISLPIQMGIVIFAFSWFGGWLDEKYPNDNGLYKKITTLLGVFLSLYYVIRQVNNLDKKK</sequence>
<keyword evidence="3" id="KW-1185">Reference proteome</keyword>
<protein>
    <submittedName>
        <fullName evidence="2">F0F1-ATPase subunit</fullName>
    </submittedName>
</protein>
<gene>
    <name evidence="2" type="ORF">HYN59_04760</name>
</gene>
<keyword evidence="1" id="KW-1133">Transmembrane helix</keyword>
<evidence type="ECO:0000256" key="1">
    <source>
        <dbReference type="SAM" id="Phobius"/>
    </source>
</evidence>
<dbReference type="InterPro" id="IPR032820">
    <property type="entry name" value="ATPase_put"/>
</dbReference>
<feature type="transmembrane region" description="Helical" evidence="1">
    <location>
        <begin position="12"/>
        <end position="35"/>
    </location>
</feature>
<evidence type="ECO:0000313" key="3">
    <source>
        <dbReference type="Proteomes" id="UP000244929"/>
    </source>
</evidence>
<dbReference type="AlphaFoldDB" id="A0A2S1QVL7"/>
<feature type="transmembrane region" description="Helical" evidence="1">
    <location>
        <begin position="47"/>
        <end position="65"/>
    </location>
</feature>
<dbReference type="RefSeq" id="WP_108777176.1">
    <property type="nucleotide sequence ID" value="NZ_CP029186.1"/>
</dbReference>
<proteinExistence type="predicted"/>
<evidence type="ECO:0000313" key="2">
    <source>
        <dbReference type="EMBL" id="AWH84470.1"/>
    </source>
</evidence>
<keyword evidence="1" id="KW-0472">Membrane</keyword>
<dbReference type="Proteomes" id="UP000244929">
    <property type="component" value="Chromosome"/>
</dbReference>
<accession>A0A2S1QVL7</accession>
<name>A0A2S1QVL7_9FLAO</name>
<reference evidence="2 3" key="1">
    <citation type="submission" date="2018-04" db="EMBL/GenBank/DDBJ databases">
        <title>Genome sequencing of Flavobacterium sp. HYN0059.</title>
        <authorList>
            <person name="Yi H."/>
            <person name="Baek C."/>
        </authorList>
    </citation>
    <scope>NUCLEOTIDE SEQUENCE [LARGE SCALE GENOMIC DNA]</scope>
    <source>
        <strain evidence="2 3">HYN0059</strain>
    </source>
</reference>
<keyword evidence="1" id="KW-0812">Transmembrane</keyword>
<dbReference type="Pfam" id="PF09527">
    <property type="entry name" value="ATPase_gene1"/>
    <property type="match status" value="1"/>
</dbReference>
<dbReference type="EMBL" id="CP029186">
    <property type="protein sequence ID" value="AWH84470.1"/>
    <property type="molecule type" value="Genomic_DNA"/>
</dbReference>
<organism evidence="2 3">
    <name type="scientific">Flavobacterium album</name>
    <dbReference type="NCBI Taxonomy" id="2175091"/>
    <lineage>
        <taxon>Bacteria</taxon>
        <taxon>Pseudomonadati</taxon>
        <taxon>Bacteroidota</taxon>
        <taxon>Flavobacteriia</taxon>
        <taxon>Flavobacteriales</taxon>
        <taxon>Flavobacteriaceae</taxon>
        <taxon>Flavobacterium</taxon>
    </lineage>
</organism>
<dbReference type="KEGG" id="falb:HYN59_04760"/>
<dbReference type="OrthoDB" id="9798708at2"/>